<dbReference type="Proteomes" id="UP000533724">
    <property type="component" value="Unassembled WGS sequence"/>
</dbReference>
<dbReference type="EMBL" id="JACIHI010000001">
    <property type="protein sequence ID" value="MBB4437375.1"/>
    <property type="molecule type" value="Genomic_DNA"/>
</dbReference>
<evidence type="ECO:0000313" key="1">
    <source>
        <dbReference type="EMBL" id="MBB4437375.1"/>
    </source>
</evidence>
<proteinExistence type="predicted"/>
<sequence length="158" mass="17862">MTIPPRLIGRREAAEYCGIAESTFSLWVSTHKMPPCIPGTRKWDKRAIDAMLNALGGIGEPTSIDERSALTKWRDEKKGYDRPRHGLDANSENILVTMSVYPNLDTIDQLRGAGPVMMGRLVGKKLVVCENTGKETRYKITEEGHDEAYRISESWKRR</sequence>
<organism evidence="1 2">
    <name type="scientific">Rhizobium esperanzae</name>
    <dbReference type="NCBI Taxonomy" id="1967781"/>
    <lineage>
        <taxon>Bacteria</taxon>
        <taxon>Pseudomonadati</taxon>
        <taxon>Pseudomonadota</taxon>
        <taxon>Alphaproteobacteria</taxon>
        <taxon>Hyphomicrobiales</taxon>
        <taxon>Rhizobiaceae</taxon>
        <taxon>Rhizobium/Agrobacterium group</taxon>
        <taxon>Rhizobium</taxon>
    </lineage>
</organism>
<evidence type="ECO:0000313" key="2">
    <source>
        <dbReference type="Proteomes" id="UP000533724"/>
    </source>
</evidence>
<name>A0A7W6XV07_9HYPH</name>
<evidence type="ECO:0008006" key="3">
    <source>
        <dbReference type="Google" id="ProtNLM"/>
    </source>
</evidence>
<dbReference type="AlphaFoldDB" id="A0A7W6XV07"/>
<reference evidence="1 2" key="1">
    <citation type="submission" date="2020-08" db="EMBL/GenBank/DDBJ databases">
        <title>Genomic Encyclopedia of Type Strains, Phase IV (KMG-V): Genome sequencing to study the core and pangenomes of soil and plant-associated prokaryotes.</title>
        <authorList>
            <person name="Whitman W."/>
        </authorList>
    </citation>
    <scope>NUCLEOTIDE SEQUENCE [LARGE SCALE GENOMIC DNA]</scope>
    <source>
        <strain evidence="1 2">SEMIA 414</strain>
    </source>
</reference>
<accession>A0A7W6XV07</accession>
<comment type="caution">
    <text evidence="1">The sequence shown here is derived from an EMBL/GenBank/DDBJ whole genome shotgun (WGS) entry which is preliminary data.</text>
</comment>
<protein>
    <recommendedName>
        <fullName evidence="3">DNA-binding protein</fullName>
    </recommendedName>
</protein>
<dbReference type="RefSeq" id="WP_246724333.1">
    <property type="nucleotide sequence ID" value="NZ_JACIHI010000001.1"/>
</dbReference>
<gene>
    <name evidence="1" type="ORF">GGE15_000606</name>
</gene>